<dbReference type="InterPro" id="IPR016181">
    <property type="entry name" value="Acyl_CoA_acyltransferase"/>
</dbReference>
<gene>
    <name evidence="2" type="ORF">J2T15_001488</name>
</gene>
<dbReference type="Gene3D" id="3.40.630.30">
    <property type="match status" value="1"/>
</dbReference>
<sequence length="179" mass="20486">MTSIEIRKPSAEEYSRVHAFQCEYLDREIFERFGERIAAAPEYYIAAFDGEEVIGVCYGQRTDRADDTIMLQGIAVNLDTSKRYARTGIGSSLIASFERIVHEQGYRRIDLGAADDLKVERFYLKNGYTPYELVAKDASYGEIVRVAAQDYTSGKIMQEQLRDKYQAHEVIIIFRKSLA</sequence>
<accession>A0ABT9TXJ9</accession>
<dbReference type="PROSITE" id="PS51186">
    <property type="entry name" value="GNAT"/>
    <property type="match status" value="1"/>
</dbReference>
<reference evidence="2 3" key="1">
    <citation type="submission" date="2023-07" db="EMBL/GenBank/DDBJ databases">
        <title>Sorghum-associated microbial communities from plants grown in Nebraska, USA.</title>
        <authorList>
            <person name="Schachtman D."/>
        </authorList>
    </citation>
    <scope>NUCLEOTIDE SEQUENCE [LARGE SCALE GENOMIC DNA]</scope>
    <source>
        <strain evidence="2 3">CC482</strain>
    </source>
</reference>
<protein>
    <submittedName>
        <fullName evidence="2">GNAT superfamily N-acetyltransferase</fullName>
    </submittedName>
</protein>
<organism evidence="2 3">
    <name type="scientific">Paenibacillus harenae</name>
    <dbReference type="NCBI Taxonomy" id="306543"/>
    <lineage>
        <taxon>Bacteria</taxon>
        <taxon>Bacillati</taxon>
        <taxon>Bacillota</taxon>
        <taxon>Bacilli</taxon>
        <taxon>Bacillales</taxon>
        <taxon>Paenibacillaceae</taxon>
        <taxon>Paenibacillus</taxon>
    </lineage>
</organism>
<dbReference type="Pfam" id="PF00583">
    <property type="entry name" value="Acetyltransf_1"/>
    <property type="match status" value="1"/>
</dbReference>
<dbReference type="EMBL" id="JAUSSU010000003">
    <property type="protein sequence ID" value="MDQ0112053.1"/>
    <property type="molecule type" value="Genomic_DNA"/>
</dbReference>
<evidence type="ECO:0000259" key="1">
    <source>
        <dbReference type="PROSITE" id="PS51186"/>
    </source>
</evidence>
<evidence type="ECO:0000313" key="3">
    <source>
        <dbReference type="Proteomes" id="UP001229346"/>
    </source>
</evidence>
<dbReference type="SUPFAM" id="SSF55729">
    <property type="entry name" value="Acyl-CoA N-acyltransferases (Nat)"/>
    <property type="match status" value="1"/>
</dbReference>
<dbReference type="CDD" id="cd04301">
    <property type="entry name" value="NAT_SF"/>
    <property type="match status" value="1"/>
</dbReference>
<dbReference type="Proteomes" id="UP001229346">
    <property type="component" value="Unassembled WGS sequence"/>
</dbReference>
<keyword evidence="3" id="KW-1185">Reference proteome</keyword>
<evidence type="ECO:0000313" key="2">
    <source>
        <dbReference type="EMBL" id="MDQ0112053.1"/>
    </source>
</evidence>
<dbReference type="RefSeq" id="WP_307202570.1">
    <property type="nucleotide sequence ID" value="NZ_JAUSSU010000003.1"/>
</dbReference>
<feature type="domain" description="N-acetyltransferase" evidence="1">
    <location>
        <begin position="4"/>
        <end position="162"/>
    </location>
</feature>
<comment type="caution">
    <text evidence="2">The sequence shown here is derived from an EMBL/GenBank/DDBJ whole genome shotgun (WGS) entry which is preliminary data.</text>
</comment>
<proteinExistence type="predicted"/>
<name>A0ABT9TXJ9_PAEHA</name>
<dbReference type="InterPro" id="IPR000182">
    <property type="entry name" value="GNAT_dom"/>
</dbReference>